<gene>
    <name evidence="11" type="ORF">L9F63_013051</name>
</gene>
<evidence type="ECO:0000256" key="8">
    <source>
        <dbReference type="ARBA" id="ARBA00023288"/>
    </source>
</evidence>
<dbReference type="PANTHER" id="PTHR33562:SF29">
    <property type="entry name" value="PROTEIN SLEEPLESS"/>
    <property type="match status" value="1"/>
</dbReference>
<evidence type="ECO:0000313" key="11">
    <source>
        <dbReference type="EMBL" id="KAJ9595732.1"/>
    </source>
</evidence>
<keyword evidence="4 10" id="KW-0732">Signal</keyword>
<evidence type="ECO:0000256" key="6">
    <source>
        <dbReference type="ARBA" id="ARBA00023136"/>
    </source>
</evidence>
<accession>A0AAD8AAZ8</accession>
<evidence type="ECO:0000256" key="1">
    <source>
        <dbReference type="ARBA" id="ARBA00004589"/>
    </source>
</evidence>
<dbReference type="Pfam" id="PF17064">
    <property type="entry name" value="QVR"/>
    <property type="match status" value="1"/>
</dbReference>
<reference evidence="11" key="2">
    <citation type="submission" date="2023-05" db="EMBL/GenBank/DDBJ databases">
        <authorList>
            <person name="Fouks B."/>
        </authorList>
    </citation>
    <scope>NUCLEOTIDE SEQUENCE</scope>
    <source>
        <strain evidence="11">Stay&amp;Tobe</strain>
        <tissue evidence="11">Testes</tissue>
    </source>
</reference>
<dbReference type="PANTHER" id="PTHR33562">
    <property type="entry name" value="ATILLA, ISOFORM B-RELATED-RELATED"/>
    <property type="match status" value="1"/>
</dbReference>
<feature type="chain" id="PRO_5041953241" description="Protein quiver" evidence="10">
    <location>
        <begin position="21"/>
        <end position="161"/>
    </location>
</feature>
<comment type="caution">
    <text evidence="11">The sequence shown here is derived from an EMBL/GenBank/DDBJ whole genome shotgun (WGS) entry which is preliminary data.</text>
</comment>
<evidence type="ECO:0000256" key="7">
    <source>
        <dbReference type="ARBA" id="ARBA00023180"/>
    </source>
</evidence>
<keyword evidence="6 9" id="KW-0472">Membrane</keyword>
<evidence type="ECO:0008006" key="13">
    <source>
        <dbReference type="Google" id="ProtNLM"/>
    </source>
</evidence>
<keyword evidence="8" id="KW-0449">Lipoprotein</keyword>
<evidence type="ECO:0000313" key="12">
    <source>
        <dbReference type="Proteomes" id="UP001233999"/>
    </source>
</evidence>
<evidence type="ECO:0000256" key="3">
    <source>
        <dbReference type="ARBA" id="ARBA00022692"/>
    </source>
</evidence>
<evidence type="ECO:0000256" key="10">
    <source>
        <dbReference type="SAM" id="SignalP"/>
    </source>
</evidence>
<proteinExistence type="predicted"/>
<keyword evidence="7" id="KW-0325">Glycoprotein</keyword>
<dbReference type="InterPro" id="IPR050975">
    <property type="entry name" value="Sleep_regulator"/>
</dbReference>
<evidence type="ECO:0000256" key="5">
    <source>
        <dbReference type="ARBA" id="ARBA00022989"/>
    </source>
</evidence>
<dbReference type="GO" id="GO:0098552">
    <property type="term" value="C:side of membrane"/>
    <property type="evidence" value="ECO:0007669"/>
    <property type="project" value="UniProtKB-KW"/>
</dbReference>
<dbReference type="Proteomes" id="UP001233999">
    <property type="component" value="Unassembled WGS sequence"/>
</dbReference>
<feature type="transmembrane region" description="Helical" evidence="9">
    <location>
        <begin position="138"/>
        <end position="157"/>
    </location>
</feature>
<organism evidence="11 12">
    <name type="scientific">Diploptera punctata</name>
    <name type="common">Pacific beetle cockroach</name>
    <dbReference type="NCBI Taxonomy" id="6984"/>
    <lineage>
        <taxon>Eukaryota</taxon>
        <taxon>Metazoa</taxon>
        <taxon>Ecdysozoa</taxon>
        <taxon>Arthropoda</taxon>
        <taxon>Hexapoda</taxon>
        <taxon>Insecta</taxon>
        <taxon>Pterygota</taxon>
        <taxon>Neoptera</taxon>
        <taxon>Polyneoptera</taxon>
        <taxon>Dictyoptera</taxon>
        <taxon>Blattodea</taxon>
        <taxon>Blaberoidea</taxon>
        <taxon>Blaberidae</taxon>
        <taxon>Diplopterinae</taxon>
        <taxon>Diploptera</taxon>
    </lineage>
</organism>
<name>A0AAD8AAZ8_DIPPU</name>
<keyword evidence="2" id="KW-0336">GPI-anchor</keyword>
<dbReference type="AlphaFoldDB" id="A0AAD8AAZ8"/>
<sequence>MEKCWLYSIIFILLIHTGMGIECFHCVTAQNPNCGDNFMNENITSVICSPVYLIQPEREWFHVYDETTVNYSCLAYGSTNSHGRKSVNRRCTILSNIFDDPCVNLQVVNEYQNLTTDFCKICDEDYCNGNRTIKSESRIHFCNTLLIFLQCLVMFMLNTLR</sequence>
<evidence type="ECO:0000256" key="4">
    <source>
        <dbReference type="ARBA" id="ARBA00022729"/>
    </source>
</evidence>
<comment type="subcellular location">
    <subcellularLocation>
        <location evidence="1">Membrane</location>
        <topology evidence="1">Lipid-anchor</topology>
        <topology evidence="1">GPI-anchor</topology>
    </subcellularLocation>
</comment>
<dbReference type="EMBL" id="JASPKZ010002317">
    <property type="protein sequence ID" value="KAJ9595732.1"/>
    <property type="molecule type" value="Genomic_DNA"/>
</dbReference>
<keyword evidence="5 9" id="KW-1133">Transmembrane helix</keyword>
<reference evidence="11" key="1">
    <citation type="journal article" date="2023" name="IScience">
        <title>Live-bearing cockroach genome reveals convergent evolutionary mechanisms linked to viviparity in insects and beyond.</title>
        <authorList>
            <person name="Fouks B."/>
            <person name="Harrison M.C."/>
            <person name="Mikhailova A.A."/>
            <person name="Marchal E."/>
            <person name="English S."/>
            <person name="Carruthers M."/>
            <person name="Jennings E.C."/>
            <person name="Chiamaka E.L."/>
            <person name="Frigard R.A."/>
            <person name="Pippel M."/>
            <person name="Attardo G.M."/>
            <person name="Benoit J.B."/>
            <person name="Bornberg-Bauer E."/>
            <person name="Tobe S.S."/>
        </authorList>
    </citation>
    <scope>NUCLEOTIDE SEQUENCE</scope>
    <source>
        <strain evidence="11">Stay&amp;Tobe</strain>
    </source>
</reference>
<evidence type="ECO:0000256" key="9">
    <source>
        <dbReference type="SAM" id="Phobius"/>
    </source>
</evidence>
<keyword evidence="12" id="KW-1185">Reference proteome</keyword>
<dbReference type="GO" id="GO:0032222">
    <property type="term" value="P:regulation of synaptic transmission, cholinergic"/>
    <property type="evidence" value="ECO:0007669"/>
    <property type="project" value="InterPro"/>
</dbReference>
<dbReference type="InterPro" id="IPR031424">
    <property type="entry name" value="QVR-like"/>
</dbReference>
<dbReference type="GO" id="GO:0030431">
    <property type="term" value="P:sleep"/>
    <property type="evidence" value="ECO:0007669"/>
    <property type="project" value="InterPro"/>
</dbReference>
<feature type="signal peptide" evidence="10">
    <location>
        <begin position="1"/>
        <end position="20"/>
    </location>
</feature>
<keyword evidence="3 9" id="KW-0812">Transmembrane</keyword>
<evidence type="ECO:0000256" key="2">
    <source>
        <dbReference type="ARBA" id="ARBA00022622"/>
    </source>
</evidence>
<protein>
    <recommendedName>
        <fullName evidence="13">Protein quiver</fullName>
    </recommendedName>
</protein>